<gene>
    <name evidence="1" type="ORF">BDFB_003228</name>
</gene>
<organism evidence="1 2">
    <name type="scientific">Asbolus verrucosus</name>
    <name type="common">Desert ironclad beetle</name>
    <dbReference type="NCBI Taxonomy" id="1661398"/>
    <lineage>
        <taxon>Eukaryota</taxon>
        <taxon>Metazoa</taxon>
        <taxon>Ecdysozoa</taxon>
        <taxon>Arthropoda</taxon>
        <taxon>Hexapoda</taxon>
        <taxon>Insecta</taxon>
        <taxon>Pterygota</taxon>
        <taxon>Neoptera</taxon>
        <taxon>Endopterygota</taxon>
        <taxon>Coleoptera</taxon>
        <taxon>Polyphaga</taxon>
        <taxon>Cucujiformia</taxon>
        <taxon>Tenebrionidae</taxon>
        <taxon>Pimeliinae</taxon>
        <taxon>Asbolus</taxon>
    </lineage>
</organism>
<dbReference type="EMBL" id="QDEB01121367">
    <property type="protein sequence ID" value="RZB40209.1"/>
    <property type="molecule type" value="Genomic_DNA"/>
</dbReference>
<proteinExistence type="predicted"/>
<name>A0A482VB10_ASBVE</name>
<sequence>MLDTIHTFPVHAGQFQHYLRDRLDYSIALHEKMQKKSKPVYTYSEALQKLQDYRFNGYISPEAAEALLQRAIEPVGDDKYVFTMDQRMKLFINPIHDFHYIIETLKKAPVTCPVLIILGRASELQQMYMKPFTKVLGKYKNIQIKHVEGHHDVHNNNPEIVTPYVTKFLLQKKGKL</sequence>
<dbReference type="Proteomes" id="UP000292052">
    <property type="component" value="Unassembled WGS sequence"/>
</dbReference>
<evidence type="ECO:0000313" key="2">
    <source>
        <dbReference type="Proteomes" id="UP000292052"/>
    </source>
</evidence>
<keyword evidence="2" id="KW-1185">Reference proteome</keyword>
<dbReference type="AlphaFoldDB" id="A0A482VB10"/>
<protein>
    <submittedName>
        <fullName evidence="1">Uncharacterized protein</fullName>
    </submittedName>
</protein>
<comment type="caution">
    <text evidence="1">The sequence shown here is derived from an EMBL/GenBank/DDBJ whole genome shotgun (WGS) entry which is preliminary data.</text>
</comment>
<evidence type="ECO:0000313" key="1">
    <source>
        <dbReference type="EMBL" id="RZB40209.1"/>
    </source>
</evidence>
<reference evidence="1 2" key="1">
    <citation type="submission" date="2017-03" db="EMBL/GenBank/DDBJ databases">
        <title>Genome of the blue death feigning beetle - Asbolus verrucosus.</title>
        <authorList>
            <person name="Rider S.D."/>
        </authorList>
    </citation>
    <scope>NUCLEOTIDE SEQUENCE [LARGE SCALE GENOMIC DNA]</scope>
    <source>
        <strain evidence="1">Butters</strain>
        <tissue evidence="1">Head and leg muscle</tissue>
    </source>
</reference>
<dbReference type="InterPro" id="IPR029058">
    <property type="entry name" value="AB_hydrolase_fold"/>
</dbReference>
<dbReference type="Gene3D" id="3.40.50.1820">
    <property type="entry name" value="alpha/beta hydrolase"/>
    <property type="match status" value="1"/>
</dbReference>
<dbReference type="OrthoDB" id="6431331at2759"/>
<dbReference type="SUPFAM" id="SSF53474">
    <property type="entry name" value="alpha/beta-Hydrolases"/>
    <property type="match status" value="1"/>
</dbReference>
<accession>A0A482VB10</accession>